<keyword evidence="6" id="KW-0170">Cobalt</keyword>
<name>A0AA42RW86_9PSED</name>
<evidence type="ECO:0000259" key="8">
    <source>
        <dbReference type="Pfam" id="PF24621"/>
    </source>
</evidence>
<dbReference type="InterPro" id="IPR030963">
    <property type="entry name" value="DHQ_synth_fam"/>
</dbReference>
<keyword evidence="3" id="KW-0479">Metal-binding</keyword>
<evidence type="ECO:0000256" key="4">
    <source>
        <dbReference type="ARBA" id="ARBA00023027"/>
    </source>
</evidence>
<evidence type="ECO:0000256" key="2">
    <source>
        <dbReference type="ARBA" id="ARBA00001941"/>
    </source>
</evidence>
<proteinExistence type="predicted"/>
<accession>A0AA42RW86</accession>
<dbReference type="Gene3D" id="3.40.50.1970">
    <property type="match status" value="1"/>
</dbReference>
<comment type="caution">
    <text evidence="9">The sequence shown here is derived from an EMBL/GenBank/DDBJ whole genome shotgun (WGS) entry which is preliminary data.</text>
</comment>
<protein>
    <submittedName>
        <fullName evidence="9">3-dehydroquinate synthase</fullName>
    </submittedName>
</protein>
<dbReference type="Gene3D" id="1.20.1090.10">
    <property type="entry name" value="Dehydroquinate synthase-like - alpha domain"/>
    <property type="match status" value="1"/>
</dbReference>
<sequence>MRVSFNISSSTGVYNVLLGEGLVQEVVATQAHRIFLVDSRLLTQVAFVTDPIIAIDATEENKSLEQIAPVIEALKRHGATRDTEIVAVGGGIIQDIATFVASIYMRGLRWHYCPTTLLGMVDSCIGGKSSINVGALKNLVGNFHPPASILIDLAFVQSLSAEQQTSGLMESVKICYARGAQAFAAYLDWQPAAPLKSETAFAIIEQSLTTKKWFIEVDEFDRAERLLLNFGHTFGHAVESATRFAIPHGIAVGVGILMAYRYAQVAKILTPEGDARAERLVAHVQELLQPMRQTLAPLVGVTADELLKHFESDKKHSQSHYRVIVPAGNGDLQRLSLERTPVVQALIGDAFAQGAALAINGGA</sequence>
<organism evidence="9 10">
    <name type="scientific">Pseudomonas mosselii</name>
    <dbReference type="NCBI Taxonomy" id="78327"/>
    <lineage>
        <taxon>Bacteria</taxon>
        <taxon>Pseudomonadati</taxon>
        <taxon>Pseudomonadota</taxon>
        <taxon>Gammaproteobacteria</taxon>
        <taxon>Pseudomonadales</taxon>
        <taxon>Pseudomonadaceae</taxon>
        <taxon>Pseudomonas</taxon>
    </lineage>
</organism>
<comment type="cofactor">
    <cofactor evidence="2">
        <name>Co(2+)</name>
        <dbReference type="ChEBI" id="CHEBI:48828"/>
    </cofactor>
</comment>
<dbReference type="GO" id="GO:0009073">
    <property type="term" value="P:aromatic amino acid family biosynthetic process"/>
    <property type="evidence" value="ECO:0007669"/>
    <property type="project" value="InterPro"/>
</dbReference>
<feature type="domain" description="3-dehydroquinate synthase N-terminal" evidence="7">
    <location>
        <begin position="53"/>
        <end position="163"/>
    </location>
</feature>
<dbReference type="AlphaFoldDB" id="A0AA42RW86"/>
<dbReference type="InterPro" id="IPR030960">
    <property type="entry name" value="DHQS/DOIS_N"/>
</dbReference>
<dbReference type="PANTHER" id="PTHR43622:SF1">
    <property type="entry name" value="3-DEHYDROQUINATE SYNTHASE"/>
    <property type="match status" value="1"/>
</dbReference>
<dbReference type="SUPFAM" id="SSF56796">
    <property type="entry name" value="Dehydroquinate synthase-like"/>
    <property type="match status" value="1"/>
</dbReference>
<evidence type="ECO:0000256" key="5">
    <source>
        <dbReference type="ARBA" id="ARBA00023239"/>
    </source>
</evidence>
<evidence type="ECO:0000313" key="10">
    <source>
        <dbReference type="Proteomes" id="UP001160882"/>
    </source>
</evidence>
<gene>
    <name evidence="9" type="ORF">N5I14_10505</name>
</gene>
<evidence type="ECO:0000256" key="6">
    <source>
        <dbReference type="ARBA" id="ARBA00023285"/>
    </source>
</evidence>
<dbReference type="Pfam" id="PF01761">
    <property type="entry name" value="DHQ_synthase"/>
    <property type="match status" value="1"/>
</dbReference>
<evidence type="ECO:0000259" key="7">
    <source>
        <dbReference type="Pfam" id="PF01761"/>
    </source>
</evidence>
<dbReference type="EMBL" id="JAOCGG010000016">
    <property type="protein sequence ID" value="MDH1630675.1"/>
    <property type="molecule type" value="Genomic_DNA"/>
</dbReference>
<evidence type="ECO:0000313" key="9">
    <source>
        <dbReference type="EMBL" id="MDH1630675.1"/>
    </source>
</evidence>
<dbReference type="PANTHER" id="PTHR43622">
    <property type="entry name" value="3-DEHYDROQUINATE SYNTHASE"/>
    <property type="match status" value="1"/>
</dbReference>
<dbReference type="Proteomes" id="UP001160882">
    <property type="component" value="Unassembled WGS sequence"/>
</dbReference>
<evidence type="ECO:0000256" key="3">
    <source>
        <dbReference type="ARBA" id="ARBA00022723"/>
    </source>
</evidence>
<dbReference type="PIRSF" id="PIRSF001455">
    <property type="entry name" value="DHQ_synth"/>
    <property type="match status" value="1"/>
</dbReference>
<dbReference type="Pfam" id="PF24621">
    <property type="entry name" value="DHQS_C"/>
    <property type="match status" value="1"/>
</dbReference>
<dbReference type="GO" id="GO:0003856">
    <property type="term" value="F:3-dehydroquinate synthase activity"/>
    <property type="evidence" value="ECO:0007669"/>
    <property type="project" value="TreeGrafter"/>
</dbReference>
<dbReference type="CDD" id="cd08195">
    <property type="entry name" value="DHQS"/>
    <property type="match status" value="1"/>
</dbReference>
<dbReference type="InterPro" id="IPR056179">
    <property type="entry name" value="DHQS_C"/>
</dbReference>
<dbReference type="GO" id="GO:0046872">
    <property type="term" value="F:metal ion binding"/>
    <property type="evidence" value="ECO:0007669"/>
    <property type="project" value="UniProtKB-KW"/>
</dbReference>
<keyword evidence="5" id="KW-0456">Lyase</keyword>
<evidence type="ECO:0000256" key="1">
    <source>
        <dbReference type="ARBA" id="ARBA00001911"/>
    </source>
</evidence>
<keyword evidence="4" id="KW-0520">NAD</keyword>
<feature type="domain" description="3-dehydroquinate synthase C-terminal" evidence="8">
    <location>
        <begin position="167"/>
        <end position="315"/>
    </location>
</feature>
<dbReference type="InterPro" id="IPR050071">
    <property type="entry name" value="Dehydroquinate_synthase"/>
</dbReference>
<comment type="cofactor">
    <cofactor evidence="1">
        <name>NAD(+)</name>
        <dbReference type="ChEBI" id="CHEBI:57540"/>
    </cofactor>
</comment>
<dbReference type="RefSeq" id="WP_280081770.1">
    <property type="nucleotide sequence ID" value="NZ_JAOCGG010000016.1"/>
</dbReference>
<reference evidence="9" key="1">
    <citation type="submission" date="2022-09" db="EMBL/GenBank/DDBJ databases">
        <title>Intensive care unit water sources are persistently colonized with multi-drug resistant bacteria and are the site of extensive horizontal gene transfer of antibiotic resistance genes.</title>
        <authorList>
            <person name="Diorio-Toth L."/>
        </authorList>
    </citation>
    <scope>NUCLEOTIDE SEQUENCE</scope>
    <source>
        <strain evidence="9">GD03782</strain>
    </source>
</reference>